<organism evidence="2 3">
    <name type="scientific">Laccaria amethystina LaAM-08-1</name>
    <dbReference type="NCBI Taxonomy" id="1095629"/>
    <lineage>
        <taxon>Eukaryota</taxon>
        <taxon>Fungi</taxon>
        <taxon>Dikarya</taxon>
        <taxon>Basidiomycota</taxon>
        <taxon>Agaricomycotina</taxon>
        <taxon>Agaricomycetes</taxon>
        <taxon>Agaricomycetidae</taxon>
        <taxon>Agaricales</taxon>
        <taxon>Agaricineae</taxon>
        <taxon>Hydnangiaceae</taxon>
        <taxon>Laccaria</taxon>
    </lineage>
</organism>
<name>A0A0C9X7M7_9AGAR</name>
<reference evidence="3" key="2">
    <citation type="submission" date="2015-01" db="EMBL/GenBank/DDBJ databases">
        <title>Evolutionary Origins and Diversification of the Mycorrhizal Mutualists.</title>
        <authorList>
            <consortium name="DOE Joint Genome Institute"/>
            <consortium name="Mycorrhizal Genomics Consortium"/>
            <person name="Kohler A."/>
            <person name="Kuo A."/>
            <person name="Nagy L.G."/>
            <person name="Floudas D."/>
            <person name="Copeland A."/>
            <person name="Barry K.W."/>
            <person name="Cichocki N."/>
            <person name="Veneault-Fourrey C."/>
            <person name="LaButti K."/>
            <person name="Lindquist E.A."/>
            <person name="Lipzen A."/>
            <person name="Lundell T."/>
            <person name="Morin E."/>
            <person name="Murat C."/>
            <person name="Riley R."/>
            <person name="Ohm R."/>
            <person name="Sun H."/>
            <person name="Tunlid A."/>
            <person name="Henrissat B."/>
            <person name="Grigoriev I.V."/>
            <person name="Hibbett D.S."/>
            <person name="Martin F."/>
        </authorList>
    </citation>
    <scope>NUCLEOTIDE SEQUENCE [LARGE SCALE GENOMIC DNA]</scope>
    <source>
        <strain evidence="3">LaAM-08-1</strain>
    </source>
</reference>
<protein>
    <submittedName>
        <fullName evidence="2">Uncharacterized protein</fullName>
    </submittedName>
</protein>
<dbReference type="HOGENOM" id="CLU_3032732_0_0_1"/>
<keyword evidence="3" id="KW-1185">Reference proteome</keyword>
<dbReference type="AlphaFoldDB" id="A0A0C9X7M7"/>
<dbReference type="Proteomes" id="UP000054477">
    <property type="component" value="Unassembled WGS sequence"/>
</dbReference>
<dbReference type="EMBL" id="KN838834">
    <property type="protein sequence ID" value="KIJ93611.1"/>
    <property type="molecule type" value="Genomic_DNA"/>
</dbReference>
<feature type="region of interest" description="Disordered" evidence="1">
    <location>
        <begin position="23"/>
        <end position="55"/>
    </location>
</feature>
<evidence type="ECO:0000313" key="2">
    <source>
        <dbReference type="EMBL" id="KIJ93611.1"/>
    </source>
</evidence>
<accession>A0A0C9X7M7</accession>
<gene>
    <name evidence="2" type="ORF">K443DRAFT_12739</name>
</gene>
<reference evidence="2 3" key="1">
    <citation type="submission" date="2014-04" db="EMBL/GenBank/DDBJ databases">
        <authorList>
            <consortium name="DOE Joint Genome Institute"/>
            <person name="Kuo A."/>
            <person name="Kohler A."/>
            <person name="Nagy L.G."/>
            <person name="Floudas D."/>
            <person name="Copeland A."/>
            <person name="Barry K.W."/>
            <person name="Cichocki N."/>
            <person name="Veneault-Fourrey C."/>
            <person name="LaButti K."/>
            <person name="Lindquist E.A."/>
            <person name="Lipzen A."/>
            <person name="Lundell T."/>
            <person name="Morin E."/>
            <person name="Murat C."/>
            <person name="Sun H."/>
            <person name="Tunlid A."/>
            <person name="Henrissat B."/>
            <person name="Grigoriev I.V."/>
            <person name="Hibbett D.S."/>
            <person name="Martin F."/>
            <person name="Nordberg H.P."/>
            <person name="Cantor M.N."/>
            <person name="Hua S.X."/>
        </authorList>
    </citation>
    <scope>NUCLEOTIDE SEQUENCE [LARGE SCALE GENOMIC DNA]</scope>
    <source>
        <strain evidence="2 3">LaAM-08-1</strain>
    </source>
</reference>
<proteinExistence type="predicted"/>
<sequence length="55" mass="6313">MFFNRPRRSNAIFFDRPQRSNAIFFDRPRRQSNATDPDPSGGAMQYFLTDLGGAT</sequence>
<evidence type="ECO:0000313" key="3">
    <source>
        <dbReference type="Proteomes" id="UP000054477"/>
    </source>
</evidence>
<evidence type="ECO:0000256" key="1">
    <source>
        <dbReference type="SAM" id="MobiDB-lite"/>
    </source>
</evidence>